<dbReference type="PANTHER" id="PTHR30537">
    <property type="entry name" value="HTH-TYPE TRANSCRIPTIONAL REGULATOR"/>
    <property type="match status" value="1"/>
</dbReference>
<sequence length="298" mass="33198">MPDEINDLRVFAQMVDAGSLSAAARQTDGSAAAMSRRLAALEKRLGVRLVTRTSRRFDLTVEGALFHERALAILQAVDDAEAEISAQARVPQGLVCIGAPSEIGRKQIAPLIEAFSDQYPDVEIRLVLSDIGLDVIDDNLDVALRIGLPPDTGVIAKRLLSSRRIVCAAPDYLARCGIPQTPADLAGHDCIRLVRGQRVFDRWLFQEDGRRREIQVRGTLSTASGEVLHDWALKGRGLALKALWDIEDDLRNRRLVECLAPYHCDEIELYAVFANRQYLSPRVRVFLDFVQQAFNKRT</sequence>
<dbReference type="SUPFAM" id="SSF46785">
    <property type="entry name" value="Winged helix' DNA-binding domain"/>
    <property type="match status" value="1"/>
</dbReference>
<dbReference type="Pfam" id="PF03466">
    <property type="entry name" value="LysR_substrate"/>
    <property type="match status" value="1"/>
</dbReference>
<evidence type="ECO:0000259" key="5">
    <source>
        <dbReference type="PROSITE" id="PS50931"/>
    </source>
</evidence>
<accession>A0A158H9A4</accession>
<dbReference type="InterPro" id="IPR036390">
    <property type="entry name" value="WH_DNA-bd_sf"/>
</dbReference>
<proteinExistence type="inferred from homology"/>
<evidence type="ECO:0000313" key="6">
    <source>
        <dbReference type="EMBL" id="SAL40898.1"/>
    </source>
</evidence>
<organism evidence="6 7">
    <name type="scientific">Caballeronia sordidicola</name>
    <name type="common">Burkholderia sordidicola</name>
    <dbReference type="NCBI Taxonomy" id="196367"/>
    <lineage>
        <taxon>Bacteria</taxon>
        <taxon>Pseudomonadati</taxon>
        <taxon>Pseudomonadota</taxon>
        <taxon>Betaproteobacteria</taxon>
        <taxon>Burkholderiales</taxon>
        <taxon>Burkholderiaceae</taxon>
        <taxon>Caballeronia</taxon>
    </lineage>
</organism>
<comment type="similarity">
    <text evidence="1">Belongs to the LysR transcriptional regulatory family.</text>
</comment>
<dbReference type="InterPro" id="IPR005119">
    <property type="entry name" value="LysR_subst-bd"/>
</dbReference>
<dbReference type="GO" id="GO:0003700">
    <property type="term" value="F:DNA-binding transcription factor activity"/>
    <property type="evidence" value="ECO:0007669"/>
    <property type="project" value="InterPro"/>
</dbReference>
<dbReference type="PROSITE" id="PS50931">
    <property type="entry name" value="HTH_LYSR"/>
    <property type="match status" value="1"/>
</dbReference>
<gene>
    <name evidence="6" type="ORF">AWB64_04343</name>
</gene>
<evidence type="ECO:0000256" key="3">
    <source>
        <dbReference type="ARBA" id="ARBA00023125"/>
    </source>
</evidence>
<keyword evidence="2" id="KW-0805">Transcription regulation</keyword>
<name>A0A158H9A4_CABSO</name>
<dbReference type="FunFam" id="3.40.190.290:FF:000001">
    <property type="entry name" value="Transcriptional regulator, LysR family"/>
    <property type="match status" value="1"/>
</dbReference>
<feature type="domain" description="HTH lysR-type" evidence="5">
    <location>
        <begin position="3"/>
        <end position="60"/>
    </location>
</feature>
<dbReference type="PANTHER" id="PTHR30537:SF5">
    <property type="entry name" value="HTH-TYPE TRANSCRIPTIONAL ACTIVATOR TTDR-RELATED"/>
    <property type="match status" value="1"/>
</dbReference>
<reference evidence="6 7" key="1">
    <citation type="submission" date="2016-01" db="EMBL/GenBank/DDBJ databases">
        <authorList>
            <person name="Oliw E.H."/>
        </authorList>
    </citation>
    <scope>NUCLEOTIDE SEQUENCE [LARGE SCALE GENOMIC DNA]</scope>
    <source>
        <strain evidence="6">LMG 22029</strain>
    </source>
</reference>
<dbReference type="EMBL" id="FCOC02000015">
    <property type="protein sequence ID" value="SAL40898.1"/>
    <property type="molecule type" value="Genomic_DNA"/>
</dbReference>
<dbReference type="Gene3D" id="3.40.190.290">
    <property type="match status" value="1"/>
</dbReference>
<dbReference type="GO" id="GO:0006351">
    <property type="term" value="P:DNA-templated transcription"/>
    <property type="evidence" value="ECO:0007669"/>
    <property type="project" value="TreeGrafter"/>
</dbReference>
<dbReference type="CDD" id="cd08422">
    <property type="entry name" value="PBP2_CrgA_like"/>
    <property type="match status" value="1"/>
</dbReference>
<dbReference type="AlphaFoldDB" id="A0A158H9A4"/>
<dbReference type="FunFam" id="1.10.10.10:FF:000001">
    <property type="entry name" value="LysR family transcriptional regulator"/>
    <property type="match status" value="1"/>
</dbReference>
<keyword evidence="3" id="KW-0238">DNA-binding</keyword>
<evidence type="ECO:0000256" key="1">
    <source>
        <dbReference type="ARBA" id="ARBA00009437"/>
    </source>
</evidence>
<dbReference type="GO" id="GO:0043565">
    <property type="term" value="F:sequence-specific DNA binding"/>
    <property type="evidence" value="ECO:0007669"/>
    <property type="project" value="TreeGrafter"/>
</dbReference>
<keyword evidence="4" id="KW-0804">Transcription</keyword>
<dbReference type="InterPro" id="IPR000847">
    <property type="entry name" value="LysR_HTH_N"/>
</dbReference>
<dbReference type="Gene3D" id="1.10.10.10">
    <property type="entry name" value="Winged helix-like DNA-binding domain superfamily/Winged helix DNA-binding domain"/>
    <property type="match status" value="1"/>
</dbReference>
<evidence type="ECO:0000256" key="2">
    <source>
        <dbReference type="ARBA" id="ARBA00023015"/>
    </source>
</evidence>
<dbReference type="Proteomes" id="UP000054893">
    <property type="component" value="Unassembled WGS sequence"/>
</dbReference>
<protein>
    <submittedName>
        <fullName evidence="6">LysR family transcriptional regulator</fullName>
    </submittedName>
</protein>
<evidence type="ECO:0000256" key="4">
    <source>
        <dbReference type="ARBA" id="ARBA00023163"/>
    </source>
</evidence>
<dbReference type="Pfam" id="PF00126">
    <property type="entry name" value="HTH_1"/>
    <property type="match status" value="1"/>
</dbReference>
<dbReference type="OrthoDB" id="8928056at2"/>
<dbReference type="RefSeq" id="WP_060857438.1">
    <property type="nucleotide sequence ID" value="NZ_FCOC02000015.1"/>
</dbReference>
<evidence type="ECO:0000313" key="7">
    <source>
        <dbReference type="Proteomes" id="UP000054893"/>
    </source>
</evidence>
<dbReference type="InterPro" id="IPR036388">
    <property type="entry name" value="WH-like_DNA-bd_sf"/>
</dbReference>
<dbReference type="SUPFAM" id="SSF53850">
    <property type="entry name" value="Periplasmic binding protein-like II"/>
    <property type="match status" value="1"/>
</dbReference>
<dbReference type="InterPro" id="IPR058163">
    <property type="entry name" value="LysR-type_TF_proteobact-type"/>
</dbReference>